<gene>
    <name evidence="2" type="ORF">LNKW23_22760</name>
</gene>
<dbReference type="EMBL" id="BSYI01000015">
    <property type="protein sequence ID" value="GMG83063.1"/>
    <property type="molecule type" value="Genomic_DNA"/>
</dbReference>
<feature type="transmembrane region" description="Helical" evidence="1">
    <location>
        <begin position="135"/>
        <end position="157"/>
    </location>
</feature>
<keyword evidence="1" id="KW-0812">Transmembrane</keyword>
<proteinExistence type="predicted"/>
<evidence type="ECO:0008006" key="4">
    <source>
        <dbReference type="Google" id="ProtNLM"/>
    </source>
</evidence>
<sequence length="165" mass="17478">MNAPAGGAARAGLWGAVALMILVPVLVTWMVWTVLGDPPPASLFWPSREGEVVDLRMTGTGSGGRNPDLVLELRFPDGDRAVVHTRDRMLARESDGRLIRDGEGAPQPMVARGDLVWVSLGRRGRATVEAPGDTIWLAAPITAIAVIVLAFGLRAALRLAAGRAL</sequence>
<dbReference type="RefSeq" id="WP_285671856.1">
    <property type="nucleotide sequence ID" value="NZ_BSYI01000015.1"/>
</dbReference>
<keyword evidence="1" id="KW-1133">Transmembrane helix</keyword>
<protein>
    <recommendedName>
        <fullName evidence="4">DUF3592 domain-containing protein</fullName>
    </recommendedName>
</protein>
<reference evidence="2 3" key="1">
    <citation type="submission" date="2023-04" db="EMBL/GenBank/DDBJ databases">
        <title>Marinoamorphus aggregata gen. nov., sp. Nov., isolate from tissue of brittle star Ophioplocus japonicus.</title>
        <authorList>
            <person name="Kawano K."/>
            <person name="Sawayama S."/>
            <person name="Nakagawa S."/>
        </authorList>
    </citation>
    <scope>NUCLEOTIDE SEQUENCE [LARGE SCALE GENOMIC DNA]</scope>
    <source>
        <strain evidence="2 3">NKW23</strain>
    </source>
</reference>
<organism evidence="2 3">
    <name type="scientific">Paralimibaculum aggregatum</name>
    <dbReference type="NCBI Taxonomy" id="3036245"/>
    <lineage>
        <taxon>Bacteria</taxon>
        <taxon>Pseudomonadati</taxon>
        <taxon>Pseudomonadota</taxon>
        <taxon>Alphaproteobacteria</taxon>
        <taxon>Rhodobacterales</taxon>
        <taxon>Paracoccaceae</taxon>
        <taxon>Paralimibaculum</taxon>
    </lineage>
</organism>
<keyword evidence="3" id="KW-1185">Reference proteome</keyword>
<feature type="transmembrane region" description="Helical" evidence="1">
    <location>
        <begin position="12"/>
        <end position="35"/>
    </location>
</feature>
<evidence type="ECO:0000313" key="3">
    <source>
        <dbReference type="Proteomes" id="UP001239909"/>
    </source>
</evidence>
<dbReference type="Proteomes" id="UP001239909">
    <property type="component" value="Unassembled WGS sequence"/>
</dbReference>
<keyword evidence="1" id="KW-0472">Membrane</keyword>
<name>A0ABQ6LQ04_9RHOB</name>
<accession>A0ABQ6LQ04</accession>
<evidence type="ECO:0000313" key="2">
    <source>
        <dbReference type="EMBL" id="GMG83063.1"/>
    </source>
</evidence>
<comment type="caution">
    <text evidence="2">The sequence shown here is derived from an EMBL/GenBank/DDBJ whole genome shotgun (WGS) entry which is preliminary data.</text>
</comment>
<evidence type="ECO:0000256" key="1">
    <source>
        <dbReference type="SAM" id="Phobius"/>
    </source>
</evidence>